<dbReference type="PANTHER" id="PTHR40705:SF2">
    <property type="entry name" value="DUF1743 DOMAIN-CONTAINING PROTEIN"/>
    <property type="match status" value="1"/>
</dbReference>
<evidence type="ECO:0000313" key="1">
    <source>
        <dbReference type="EMBL" id="APG25211.1"/>
    </source>
</evidence>
<proteinExistence type="predicted"/>
<dbReference type="PANTHER" id="PTHR40705">
    <property type="entry name" value="TRNA(ILE2) 2-AGMATINYLCYTIDINE SYNTHETASE TIAS"/>
    <property type="match status" value="1"/>
</dbReference>
<protein>
    <recommendedName>
        <fullName evidence="3">tRNA(Ile2) 2-agmatinylcytidine synthetase</fullName>
    </recommendedName>
</protein>
<dbReference type="EMBL" id="CP015518">
    <property type="protein sequence ID" value="APG25211.1"/>
    <property type="molecule type" value="Genomic_DNA"/>
</dbReference>
<dbReference type="Gene3D" id="3.30.70.2200">
    <property type="match status" value="1"/>
</dbReference>
<dbReference type="KEGG" id="pace:A6070_03360"/>
<dbReference type="STRING" id="29542.A6070_03360"/>
<evidence type="ECO:0008006" key="3">
    <source>
        <dbReference type="Google" id="ProtNLM"/>
    </source>
</evidence>
<sequence length="248" mass="27109">MKILVCIDDTDNLESRGTGDLATELAEELQNRRWGQSLFVTRHQLLVHPDVPYTSHNSSMCFEADIAPEYLQPLIDYASDYLERESAPGSDPGLCVAVVDQLPDQDAVVTFGRKAKEEVLNKQMAYELAGQLGVHLSEHGGTGQGVVGALAGIGLRLGGNDGRLKGWLDIRTREGWATVGEILSQVPLQGVRTMDGAILGPEQMVAVDDKPKAVLIDGGTYLMVSPERETCAEGVRWRTTPRHQLKKF</sequence>
<dbReference type="RefSeq" id="WP_072287060.1">
    <property type="nucleotide sequence ID" value="NZ_CP015455.1"/>
</dbReference>
<organism evidence="1 2">
    <name type="scientific">Syntrophotalea acetylenica</name>
    <name type="common">Pelobacter acetylenicus</name>
    <dbReference type="NCBI Taxonomy" id="29542"/>
    <lineage>
        <taxon>Bacteria</taxon>
        <taxon>Pseudomonadati</taxon>
        <taxon>Thermodesulfobacteriota</taxon>
        <taxon>Desulfuromonadia</taxon>
        <taxon>Desulfuromonadales</taxon>
        <taxon>Syntrophotaleaceae</taxon>
        <taxon>Syntrophotalea</taxon>
    </lineage>
</organism>
<dbReference type="Proteomes" id="UP000182264">
    <property type="component" value="Chromosome"/>
</dbReference>
<accession>A0A1L3GGZ1</accession>
<gene>
    <name evidence="1" type="ORF">A7E75_09385</name>
</gene>
<evidence type="ECO:0000313" key="2">
    <source>
        <dbReference type="Proteomes" id="UP000182264"/>
    </source>
</evidence>
<dbReference type="AlphaFoldDB" id="A0A1L3GGZ1"/>
<dbReference type="OrthoDB" id="270233at2"/>
<name>A0A1L3GGZ1_SYNAC</name>
<reference evidence="1 2" key="1">
    <citation type="journal article" date="2017" name="Genome Announc.">
        <title>Complete Genome Sequences of Two Acetylene-Fermenting Pelobacter acetylenicus Strains.</title>
        <authorList>
            <person name="Sutton J.M."/>
            <person name="Baesman S.M."/>
            <person name="Fierst J.L."/>
            <person name="Poret-Peterson A.T."/>
            <person name="Oremland R.S."/>
            <person name="Dunlap D.S."/>
            <person name="Akob D.M."/>
        </authorList>
    </citation>
    <scope>NUCLEOTIDE SEQUENCE [LARGE SCALE GENOMIC DNA]</scope>
    <source>
        <strain evidence="1 2">DSM 3247</strain>
    </source>
</reference>
<keyword evidence="2" id="KW-1185">Reference proteome</keyword>